<keyword evidence="2" id="KW-1185">Reference proteome</keyword>
<dbReference type="Pfam" id="PF07032">
    <property type="entry name" value="DUF1322"/>
    <property type="match status" value="1"/>
</dbReference>
<name>A0ABM6FVI4_BORAN</name>
<dbReference type="RefSeq" id="WP_025420034.1">
    <property type="nucleotide sequence ID" value="NZ_CP014325.1"/>
</dbReference>
<organism evidence="1 2">
    <name type="scientific">Borrelia anserina Es</name>
    <dbReference type="NCBI Taxonomy" id="1365188"/>
    <lineage>
        <taxon>Bacteria</taxon>
        <taxon>Pseudomonadati</taxon>
        <taxon>Spirochaetota</taxon>
        <taxon>Spirochaetia</taxon>
        <taxon>Spirochaetales</taxon>
        <taxon>Borreliaceae</taxon>
        <taxon>Borrelia</taxon>
    </lineage>
</organism>
<evidence type="ECO:0000313" key="1">
    <source>
        <dbReference type="EMBL" id="APR65356.1"/>
    </source>
</evidence>
<reference evidence="1" key="1">
    <citation type="submission" date="2016-02" db="EMBL/GenBank/DDBJ databases">
        <title>lpA89 plasmid of the avian spirochetosis agent Borrelia anserina Es.</title>
        <authorList>
            <person name="Elbir H."/>
            <person name="Sitlani P."/>
            <person name="Bergstroem S."/>
            <person name="Barbour A.G."/>
        </authorList>
    </citation>
    <scope>NUCLEOTIDE SEQUENCE [LARGE SCALE GENOMIC DNA]</scope>
    <source>
        <strain evidence="1">Es</strain>
        <plasmid evidence="1">lpA89</plasmid>
    </source>
</reference>
<proteinExistence type="predicted"/>
<protein>
    <submittedName>
        <fullName evidence="1">Uncharacterized protein</fullName>
    </submittedName>
</protein>
<dbReference type="Proteomes" id="UP000185502">
    <property type="component" value="Plasmid lpA89"/>
</dbReference>
<geneLocation type="plasmid" evidence="1 2">
    <name>lpA89</name>
</geneLocation>
<keyword evidence="1" id="KW-0614">Plasmid</keyword>
<accession>A0ABM6FVI4</accession>
<dbReference type="InterPro" id="IPR009753">
    <property type="entry name" value="DUF1322"/>
</dbReference>
<dbReference type="EMBL" id="CP014325">
    <property type="protein sequence ID" value="APR65356.1"/>
    <property type="molecule type" value="Genomic_DNA"/>
</dbReference>
<gene>
    <name evidence="1" type="ORF">N187_A37</name>
</gene>
<sequence length="70" mass="8418">MNRSVILSEYFDYLQFLRSEACKYYLPVLMGVCTLDEIKRFKYLELLEINKIANLKLKKEVYENLFVSNL</sequence>
<evidence type="ECO:0000313" key="2">
    <source>
        <dbReference type="Proteomes" id="UP000185502"/>
    </source>
</evidence>